<gene>
    <name evidence="2" type="ORF">UC7_02206</name>
</gene>
<evidence type="ECO:0000256" key="1">
    <source>
        <dbReference type="SAM" id="Phobius"/>
    </source>
</evidence>
<keyword evidence="1" id="KW-1133">Transmembrane helix</keyword>
<accession>R3W9M9</accession>
<feature type="transmembrane region" description="Helical" evidence="1">
    <location>
        <begin position="7"/>
        <end position="22"/>
    </location>
</feature>
<organism evidence="2 3">
    <name type="scientific">Enterococcus caccae ATCC BAA-1240</name>
    <dbReference type="NCBI Taxonomy" id="1158612"/>
    <lineage>
        <taxon>Bacteria</taxon>
        <taxon>Bacillati</taxon>
        <taxon>Bacillota</taxon>
        <taxon>Bacilli</taxon>
        <taxon>Lactobacillales</taxon>
        <taxon>Enterococcaceae</taxon>
        <taxon>Enterococcus</taxon>
    </lineage>
</organism>
<feature type="transmembrane region" description="Helical" evidence="1">
    <location>
        <begin position="69"/>
        <end position="91"/>
    </location>
</feature>
<keyword evidence="1" id="KW-0472">Membrane</keyword>
<evidence type="ECO:0000313" key="2">
    <source>
        <dbReference type="EMBL" id="EOL44162.1"/>
    </source>
</evidence>
<dbReference type="eggNOG" id="ENOG5030SKD">
    <property type="taxonomic scope" value="Bacteria"/>
</dbReference>
<keyword evidence="3" id="KW-1185">Reference proteome</keyword>
<reference evidence="2 3" key="1">
    <citation type="submission" date="2013-02" db="EMBL/GenBank/DDBJ databases">
        <title>The Genome Sequence of Enterococcus caccae BAA-1240.</title>
        <authorList>
            <consortium name="The Broad Institute Genome Sequencing Platform"/>
            <consortium name="The Broad Institute Genome Sequencing Center for Infectious Disease"/>
            <person name="Earl A.M."/>
            <person name="Gilmore M.S."/>
            <person name="Lebreton F."/>
            <person name="Walker B."/>
            <person name="Young S.K."/>
            <person name="Zeng Q."/>
            <person name="Gargeya S."/>
            <person name="Fitzgerald M."/>
            <person name="Haas B."/>
            <person name="Abouelleil A."/>
            <person name="Alvarado L."/>
            <person name="Arachchi H.M."/>
            <person name="Berlin A.M."/>
            <person name="Chapman S.B."/>
            <person name="Dewar J."/>
            <person name="Goldberg J."/>
            <person name="Griggs A."/>
            <person name="Gujja S."/>
            <person name="Hansen M."/>
            <person name="Howarth C."/>
            <person name="Imamovic A."/>
            <person name="Larimer J."/>
            <person name="McCowan C."/>
            <person name="Murphy C."/>
            <person name="Neiman D."/>
            <person name="Pearson M."/>
            <person name="Priest M."/>
            <person name="Roberts A."/>
            <person name="Saif S."/>
            <person name="Shea T."/>
            <person name="Sisk P."/>
            <person name="Sykes S."/>
            <person name="Wortman J."/>
            <person name="Nusbaum C."/>
            <person name="Birren B."/>
        </authorList>
    </citation>
    <scope>NUCLEOTIDE SEQUENCE [LARGE SCALE GENOMIC DNA]</scope>
    <source>
        <strain evidence="2 3">ATCC BAA-1240</strain>
    </source>
</reference>
<sequence>MTKTNKGHVFGINLAIIIYYFLPRTKISTHSHLWNMFFNFRGICVFLITITMLLITFQKFHLGKWKNSNLSRMVMSSYILYFLAIFFYLMIVEFI</sequence>
<evidence type="ECO:0000313" key="3">
    <source>
        <dbReference type="Proteomes" id="UP000013840"/>
    </source>
</evidence>
<dbReference type="EMBL" id="AJAU01000020">
    <property type="protein sequence ID" value="EOL44162.1"/>
    <property type="molecule type" value="Genomic_DNA"/>
</dbReference>
<name>R3W9M9_9ENTE</name>
<keyword evidence="1" id="KW-0812">Transmembrane</keyword>
<protein>
    <submittedName>
        <fullName evidence="2">Uncharacterized protein</fullName>
    </submittedName>
</protein>
<proteinExistence type="predicted"/>
<dbReference type="Proteomes" id="UP000013840">
    <property type="component" value="Unassembled WGS sequence"/>
</dbReference>
<feature type="transmembrane region" description="Helical" evidence="1">
    <location>
        <begin position="34"/>
        <end position="57"/>
    </location>
</feature>
<dbReference type="AlphaFoldDB" id="R3W9M9"/>
<comment type="caution">
    <text evidence="2">The sequence shown here is derived from an EMBL/GenBank/DDBJ whole genome shotgun (WGS) entry which is preliminary data.</text>
</comment>